<evidence type="ECO:0000313" key="1">
    <source>
        <dbReference type="EMBL" id="KAL0439973.1"/>
    </source>
</evidence>
<accession>A0AAW2WEY4</accession>
<proteinExistence type="predicted"/>
<reference evidence="1" key="2">
    <citation type="journal article" date="2024" name="Plant">
        <title>Genomic evolution and insights into agronomic trait innovations of Sesamum species.</title>
        <authorList>
            <person name="Miao H."/>
            <person name="Wang L."/>
            <person name="Qu L."/>
            <person name="Liu H."/>
            <person name="Sun Y."/>
            <person name="Le M."/>
            <person name="Wang Q."/>
            <person name="Wei S."/>
            <person name="Zheng Y."/>
            <person name="Lin W."/>
            <person name="Duan Y."/>
            <person name="Cao H."/>
            <person name="Xiong S."/>
            <person name="Wang X."/>
            <person name="Wei L."/>
            <person name="Li C."/>
            <person name="Ma Q."/>
            <person name="Ju M."/>
            <person name="Zhao R."/>
            <person name="Li G."/>
            <person name="Mu C."/>
            <person name="Tian Q."/>
            <person name="Mei H."/>
            <person name="Zhang T."/>
            <person name="Gao T."/>
            <person name="Zhang H."/>
        </authorList>
    </citation>
    <scope>NUCLEOTIDE SEQUENCE</scope>
    <source>
        <strain evidence="1">KEN1</strain>
    </source>
</reference>
<reference evidence="1" key="1">
    <citation type="submission" date="2020-06" db="EMBL/GenBank/DDBJ databases">
        <authorList>
            <person name="Li T."/>
            <person name="Hu X."/>
            <person name="Zhang T."/>
            <person name="Song X."/>
            <person name="Zhang H."/>
            <person name="Dai N."/>
            <person name="Sheng W."/>
            <person name="Hou X."/>
            <person name="Wei L."/>
        </authorList>
    </citation>
    <scope>NUCLEOTIDE SEQUENCE</scope>
    <source>
        <strain evidence="1">KEN1</strain>
        <tissue evidence="1">Leaf</tissue>
    </source>
</reference>
<comment type="caution">
    <text evidence="1">The sequence shown here is derived from an EMBL/GenBank/DDBJ whole genome shotgun (WGS) entry which is preliminary data.</text>
</comment>
<gene>
    <name evidence="1" type="ORF">Slati_2480300</name>
</gene>
<dbReference type="EMBL" id="JACGWN010000008">
    <property type="protein sequence ID" value="KAL0439973.1"/>
    <property type="molecule type" value="Genomic_DNA"/>
</dbReference>
<sequence length="65" mass="7487">MRAEQRDEMGELLRHQGRMKASLTSPSFRGWWHPMSRRSGKGMQRLLVQKTRDGEVAEVPHGIGK</sequence>
<protein>
    <submittedName>
        <fullName evidence="1">Uncharacterized protein</fullName>
    </submittedName>
</protein>
<dbReference type="AlphaFoldDB" id="A0AAW2WEY4"/>
<name>A0AAW2WEY4_9LAMI</name>
<organism evidence="1">
    <name type="scientific">Sesamum latifolium</name>
    <dbReference type="NCBI Taxonomy" id="2727402"/>
    <lineage>
        <taxon>Eukaryota</taxon>
        <taxon>Viridiplantae</taxon>
        <taxon>Streptophyta</taxon>
        <taxon>Embryophyta</taxon>
        <taxon>Tracheophyta</taxon>
        <taxon>Spermatophyta</taxon>
        <taxon>Magnoliopsida</taxon>
        <taxon>eudicotyledons</taxon>
        <taxon>Gunneridae</taxon>
        <taxon>Pentapetalae</taxon>
        <taxon>asterids</taxon>
        <taxon>lamiids</taxon>
        <taxon>Lamiales</taxon>
        <taxon>Pedaliaceae</taxon>
        <taxon>Sesamum</taxon>
    </lineage>
</organism>